<dbReference type="Proteomes" id="UP001224775">
    <property type="component" value="Unassembled WGS sequence"/>
</dbReference>
<dbReference type="InterPro" id="IPR027417">
    <property type="entry name" value="P-loop_NTPase"/>
</dbReference>
<dbReference type="Gene3D" id="3.40.50.300">
    <property type="entry name" value="P-loop containing nucleotide triphosphate hydrolases"/>
    <property type="match status" value="1"/>
</dbReference>
<feature type="transmembrane region" description="Helical" evidence="1">
    <location>
        <begin position="21"/>
        <end position="45"/>
    </location>
</feature>
<gene>
    <name evidence="2" type="ORF">QTG54_007027</name>
</gene>
<keyword evidence="1" id="KW-1133">Transmembrane helix</keyword>
<evidence type="ECO:0000313" key="2">
    <source>
        <dbReference type="EMBL" id="KAK1742462.1"/>
    </source>
</evidence>
<reference evidence="2" key="1">
    <citation type="submission" date="2023-06" db="EMBL/GenBank/DDBJ databases">
        <title>Survivors Of The Sea: Transcriptome response of Skeletonema marinoi to long-term dormancy.</title>
        <authorList>
            <person name="Pinder M.I.M."/>
            <person name="Kourtchenko O."/>
            <person name="Robertson E.K."/>
            <person name="Larsson T."/>
            <person name="Maumus F."/>
            <person name="Osuna-Cruz C.M."/>
            <person name="Vancaester E."/>
            <person name="Stenow R."/>
            <person name="Vandepoele K."/>
            <person name="Ploug H."/>
            <person name="Bruchert V."/>
            <person name="Godhe A."/>
            <person name="Topel M."/>
        </authorList>
    </citation>
    <scope>NUCLEOTIDE SEQUENCE</scope>
    <source>
        <strain evidence="2">R05AC</strain>
    </source>
</reference>
<evidence type="ECO:0008006" key="4">
    <source>
        <dbReference type="Google" id="ProtNLM"/>
    </source>
</evidence>
<proteinExistence type="predicted"/>
<dbReference type="AlphaFoldDB" id="A0AAD8YBL9"/>
<sequence>MPTTNTQRVRKSSSSTPIFILHAHKIVVFCSAAIFICLFAVNLFLVTDLEKQNIGANDPWQIQTPAIHKNNVNDNQVEFDQNDNNINNTATNPVIDYFRRAGVELDKDSIESLPTWSQIESIIGKKPVFRGLDTCETFRQTVPPLGRMLGSAGMFNSGTNLVTRLMKENCIQQIRSRWKQRRLWIRWQCPWGKHTPANFKNNHTAPKNEEIIKDHCLPIVTVRNPFDWMVSMCNIHTQLDGLIIGYAPSRRMSSNGKKVPVGVKVKLAEQWLNFDSLANLWNEFYAQYYRDFEYPYLIVRFEDLTFRQYETTKTICECAGGVVKPQNMFKYIIKSAKQGPGHGKVSERTGMVEAWIKYGQPKQVKGGFSDEDYDAAIELLSHEFMESMGYKYPPPAPII</sequence>
<keyword evidence="1" id="KW-0812">Transmembrane</keyword>
<evidence type="ECO:0000256" key="1">
    <source>
        <dbReference type="SAM" id="Phobius"/>
    </source>
</evidence>
<evidence type="ECO:0000313" key="3">
    <source>
        <dbReference type="Proteomes" id="UP001224775"/>
    </source>
</evidence>
<protein>
    <recommendedName>
        <fullName evidence="4">Sulfotransferase domain-containing protein</fullName>
    </recommendedName>
</protein>
<accession>A0AAD8YBL9</accession>
<comment type="caution">
    <text evidence="2">The sequence shown here is derived from an EMBL/GenBank/DDBJ whole genome shotgun (WGS) entry which is preliminary data.</text>
</comment>
<name>A0AAD8YBL9_9STRA</name>
<keyword evidence="3" id="KW-1185">Reference proteome</keyword>
<organism evidence="2 3">
    <name type="scientific">Skeletonema marinoi</name>
    <dbReference type="NCBI Taxonomy" id="267567"/>
    <lineage>
        <taxon>Eukaryota</taxon>
        <taxon>Sar</taxon>
        <taxon>Stramenopiles</taxon>
        <taxon>Ochrophyta</taxon>
        <taxon>Bacillariophyta</taxon>
        <taxon>Coscinodiscophyceae</taxon>
        <taxon>Thalassiosirophycidae</taxon>
        <taxon>Thalassiosirales</taxon>
        <taxon>Skeletonemataceae</taxon>
        <taxon>Skeletonema</taxon>
        <taxon>Skeletonema marinoi-dohrnii complex</taxon>
    </lineage>
</organism>
<dbReference type="EMBL" id="JATAAI010000011">
    <property type="protein sequence ID" value="KAK1742462.1"/>
    <property type="molecule type" value="Genomic_DNA"/>
</dbReference>
<dbReference type="SUPFAM" id="SSF52540">
    <property type="entry name" value="P-loop containing nucleoside triphosphate hydrolases"/>
    <property type="match status" value="1"/>
</dbReference>
<keyword evidence="1" id="KW-0472">Membrane</keyword>